<keyword evidence="3" id="KW-1185">Reference proteome</keyword>
<feature type="compositionally biased region" description="Basic and acidic residues" evidence="1">
    <location>
        <begin position="129"/>
        <end position="156"/>
    </location>
</feature>
<dbReference type="AlphaFoldDB" id="A0AAI9WY81"/>
<evidence type="ECO:0000256" key="1">
    <source>
        <dbReference type="SAM" id="MobiDB-lite"/>
    </source>
</evidence>
<evidence type="ECO:0000313" key="3">
    <source>
        <dbReference type="Proteomes" id="UP001202479"/>
    </source>
</evidence>
<feature type="region of interest" description="Disordered" evidence="1">
    <location>
        <begin position="129"/>
        <end position="210"/>
    </location>
</feature>
<dbReference type="GO" id="GO:0042274">
    <property type="term" value="P:ribosomal small subunit biogenesis"/>
    <property type="evidence" value="ECO:0007669"/>
    <property type="project" value="InterPro"/>
</dbReference>
<proteinExistence type="predicted"/>
<evidence type="ECO:0008006" key="4">
    <source>
        <dbReference type="Google" id="ProtNLM"/>
    </source>
</evidence>
<protein>
    <recommendedName>
        <fullName evidence="4">Nucleolar protein 19</fullName>
    </recommendedName>
</protein>
<dbReference type="Pfam" id="PF10863">
    <property type="entry name" value="NOP19"/>
    <property type="match status" value="1"/>
</dbReference>
<dbReference type="InterPro" id="IPR022592">
    <property type="entry name" value="Nucleolar_19"/>
</dbReference>
<reference evidence="2" key="1">
    <citation type="journal article" date="2022" name="DNA Res.">
        <title>Genome analysis of five recently described species of the CUG-Ser clade uncovers Candida theae as a new hybrid lineage with pathogenic potential in the Candida parapsilosis species complex.</title>
        <authorList>
            <person name="Mixao V."/>
            <person name="Del Olmo V."/>
            <person name="Hegedusova E."/>
            <person name="Saus E."/>
            <person name="Pryszcz L."/>
            <person name="Cillingova A."/>
            <person name="Nosek J."/>
            <person name="Gabaldon T."/>
        </authorList>
    </citation>
    <scope>NUCLEOTIDE SEQUENCE</scope>
    <source>
        <strain evidence="2">CBS 10844</strain>
    </source>
</reference>
<dbReference type="Proteomes" id="UP001202479">
    <property type="component" value="Unassembled WGS sequence"/>
</dbReference>
<name>A0AAI9WY81_9ASCO</name>
<organism evidence="2 3">
    <name type="scientific">Candida oxycetoniae</name>
    <dbReference type="NCBI Taxonomy" id="497107"/>
    <lineage>
        <taxon>Eukaryota</taxon>
        <taxon>Fungi</taxon>
        <taxon>Dikarya</taxon>
        <taxon>Ascomycota</taxon>
        <taxon>Saccharomycotina</taxon>
        <taxon>Pichiomycetes</taxon>
        <taxon>Debaryomycetaceae</taxon>
        <taxon>Candida/Lodderomyces clade</taxon>
        <taxon>Candida</taxon>
    </lineage>
</organism>
<dbReference type="GeneID" id="73380075"/>
<feature type="compositionally biased region" description="Polar residues" evidence="1">
    <location>
        <begin position="95"/>
        <end position="108"/>
    </location>
</feature>
<gene>
    <name evidence="2" type="ORF">KGF56_002458</name>
</gene>
<dbReference type="GO" id="GO:0030686">
    <property type="term" value="C:90S preribosome"/>
    <property type="evidence" value="ECO:0007669"/>
    <property type="project" value="InterPro"/>
</dbReference>
<feature type="region of interest" description="Disordered" evidence="1">
    <location>
        <begin position="94"/>
        <end position="114"/>
    </location>
</feature>
<dbReference type="RefSeq" id="XP_049180500.1">
    <property type="nucleotide sequence ID" value="XM_049323689.1"/>
</dbReference>
<comment type="caution">
    <text evidence="2">The sequence shown here is derived from an EMBL/GenBank/DDBJ whole genome shotgun (WGS) entry which is preliminary data.</text>
</comment>
<sequence length="210" mass="23564">MASNRREEIKKKQELQAKFQFSIAQNNARVLNWLQPVRSDTTTTTITTTKSKEGKEDQKDDFLNLQVIAPGATLSFTKNTQTVGDFLNSKDLTRTSESNKANQQNGTGDNFRKYGENKAMNALLNKIRNENREKIRSRHNSGESQKKQSKREDYRQFKGGSSNNSSGVGSGNQSTLPENDSDSDPDLDAVRSRSVKKTNIGRVGKKSRPF</sequence>
<accession>A0AAI9WY81</accession>
<dbReference type="EMBL" id="JAHUZD010000087">
    <property type="protein sequence ID" value="KAI3404755.2"/>
    <property type="molecule type" value="Genomic_DNA"/>
</dbReference>
<evidence type="ECO:0000313" key="2">
    <source>
        <dbReference type="EMBL" id="KAI3404755.2"/>
    </source>
</evidence>